<accession>A0A8J4UU40</accession>
<dbReference type="Gene3D" id="2.60.40.10">
    <property type="entry name" value="Immunoglobulins"/>
    <property type="match status" value="1"/>
</dbReference>
<evidence type="ECO:0000313" key="2">
    <source>
        <dbReference type="EMBL" id="KAF5907587.1"/>
    </source>
</evidence>
<dbReference type="PROSITE" id="PS50853">
    <property type="entry name" value="FN3"/>
    <property type="match status" value="1"/>
</dbReference>
<dbReference type="SUPFAM" id="SSF49265">
    <property type="entry name" value="Fibronectin type III"/>
    <property type="match status" value="1"/>
</dbReference>
<feature type="non-terminal residue" evidence="2">
    <location>
        <position position="1"/>
    </location>
</feature>
<dbReference type="OrthoDB" id="6138780at2759"/>
<evidence type="ECO:0000313" key="3">
    <source>
        <dbReference type="Proteomes" id="UP000727407"/>
    </source>
</evidence>
<dbReference type="InterPro" id="IPR003961">
    <property type="entry name" value="FN3_dom"/>
</dbReference>
<name>A0A8J4UU40_CLAMG</name>
<gene>
    <name evidence="2" type="primary">cntn1</name>
    <name evidence="2" type="ORF">DAT39_002762</name>
</gene>
<dbReference type="Proteomes" id="UP000727407">
    <property type="component" value="Unassembled WGS sequence"/>
</dbReference>
<dbReference type="EMBL" id="QNUK01000021">
    <property type="protein sequence ID" value="KAF5907587.1"/>
    <property type="molecule type" value="Genomic_DNA"/>
</dbReference>
<comment type="caution">
    <text evidence="2">The sequence shown here is derived from an EMBL/GenBank/DDBJ whole genome shotgun (WGS) entry which is preliminary data.</text>
</comment>
<dbReference type="CDD" id="cd00063">
    <property type="entry name" value="FN3"/>
    <property type="match status" value="1"/>
</dbReference>
<organism evidence="2 3">
    <name type="scientific">Clarias magur</name>
    <name type="common">Asian catfish</name>
    <name type="synonym">Macropteronotus magur</name>
    <dbReference type="NCBI Taxonomy" id="1594786"/>
    <lineage>
        <taxon>Eukaryota</taxon>
        <taxon>Metazoa</taxon>
        <taxon>Chordata</taxon>
        <taxon>Craniata</taxon>
        <taxon>Vertebrata</taxon>
        <taxon>Euteleostomi</taxon>
        <taxon>Actinopterygii</taxon>
        <taxon>Neopterygii</taxon>
        <taxon>Teleostei</taxon>
        <taxon>Ostariophysi</taxon>
        <taxon>Siluriformes</taxon>
        <taxon>Clariidae</taxon>
        <taxon>Clarias</taxon>
    </lineage>
</organism>
<dbReference type="AlphaFoldDB" id="A0A8J4UU40"/>
<protein>
    <submittedName>
        <fullName evidence="2">Contactin-1 isoform X1</fullName>
    </submittedName>
</protein>
<keyword evidence="3" id="KW-1185">Reference proteome</keyword>
<evidence type="ECO:0000259" key="1">
    <source>
        <dbReference type="PROSITE" id="PS50853"/>
    </source>
</evidence>
<dbReference type="InterPro" id="IPR013783">
    <property type="entry name" value="Ig-like_fold"/>
</dbReference>
<proteinExistence type="predicted"/>
<feature type="domain" description="Fibronectin type-III" evidence="1">
    <location>
        <begin position="4"/>
        <end position="60"/>
    </location>
</feature>
<dbReference type="InterPro" id="IPR036116">
    <property type="entry name" value="FN3_sf"/>
</dbReference>
<feature type="non-terminal residue" evidence="2">
    <location>
        <position position="60"/>
    </location>
</feature>
<sequence length="60" mass="6827">PPGAPGGVRVEEPGVKSVKLLWSHGTDNLSPISKYTIQYRETRTQEDWKDAVTCEYFKME</sequence>
<reference evidence="2" key="1">
    <citation type="submission" date="2020-07" db="EMBL/GenBank/DDBJ databases">
        <title>Clarias magur genome sequencing, assembly and annotation.</title>
        <authorList>
            <person name="Kushwaha B."/>
            <person name="Kumar R."/>
            <person name="Das P."/>
            <person name="Joshi C.G."/>
            <person name="Kumar D."/>
            <person name="Nagpure N.S."/>
            <person name="Pandey M."/>
            <person name="Agarwal S."/>
            <person name="Srivastava S."/>
            <person name="Singh M."/>
            <person name="Sahoo L."/>
            <person name="Jayasankar P."/>
            <person name="Meher P.K."/>
            <person name="Koringa P.G."/>
            <person name="Iquebal M.A."/>
            <person name="Das S.P."/>
            <person name="Bit A."/>
            <person name="Patnaik S."/>
            <person name="Patel N."/>
            <person name="Shah T.M."/>
            <person name="Hinsu A."/>
            <person name="Jena J.K."/>
        </authorList>
    </citation>
    <scope>NUCLEOTIDE SEQUENCE</scope>
    <source>
        <strain evidence="2">CIFAMagur01</strain>
        <tissue evidence="2">Testis</tissue>
    </source>
</reference>